<protein>
    <submittedName>
        <fullName evidence="1">Uncharacterized protein</fullName>
    </submittedName>
</protein>
<evidence type="ECO:0000313" key="1">
    <source>
        <dbReference type="EMBL" id="ARQ02334.1"/>
    </source>
</evidence>
<dbReference type="EMBL" id="CP021112">
    <property type="protein sequence ID" value="ARQ02334.1"/>
    <property type="molecule type" value="Genomic_DNA"/>
</dbReference>
<dbReference type="InterPro" id="IPR008964">
    <property type="entry name" value="Invasin/intimin_cell_adhesion"/>
</dbReference>
<dbReference type="AlphaFoldDB" id="A0A1W6ZYB8"/>
<proteinExistence type="predicted"/>
<accession>A0A1W6ZYB8</accession>
<name>A0A1W6ZYB8_9HYPH</name>
<keyword evidence="2" id="KW-1185">Reference proteome</keyword>
<gene>
    <name evidence="1" type="ORF">CAK95_26940</name>
</gene>
<evidence type="ECO:0000313" key="2">
    <source>
        <dbReference type="Proteomes" id="UP000194137"/>
    </source>
</evidence>
<organism evidence="1 2">
    <name type="scientific">Pseudorhodoplanes sinuspersici</name>
    <dbReference type="NCBI Taxonomy" id="1235591"/>
    <lineage>
        <taxon>Bacteria</taxon>
        <taxon>Pseudomonadati</taxon>
        <taxon>Pseudomonadota</taxon>
        <taxon>Alphaproteobacteria</taxon>
        <taxon>Hyphomicrobiales</taxon>
        <taxon>Pseudorhodoplanes</taxon>
    </lineage>
</organism>
<sequence>MTKRISTNHIVRRSFTAPALTPEQARERAQRKRTLPPSFDAETLATGANSLKIVYPASTDVLPVDTAITVWVRYLDGSGQPKPNEVIHADVSGYASVYPADLPPTDENGYSTTQITFSKPGTLGTIASYDASLTVTAKNDSSDTDNTGLHASTTVGGPLVITLDDTVNSADPNSAVITGGVWTLISGYCAQADGTPAAYRGVSWEVSDPSGALQPILANATTFTDDRGLFSNFVLTSYLAFGNLTVTLRSTQSSSSKTYACVAGPAPFGTIDLTNISSNYGWLNPIVNQLQATYTRADHASPGNKAVNWFSAPDDVHYDNSLTTTNGSGISTNIVRPGTQPNASTYTEAMWVEITDNGRRTRGALVQPVMDTMSSPNWGKLTPSSQDNNEFIPGVWHEIDVNFVDGNGNPFVDHPITWSATPADRFVFSQPYPTMTDVNGNAKIHVMAVGTETVGYRQAYITASGYDHINGVTFNSNYFGSIGSQPCPITITSKDDATQLSLYNPHQLTATYHAADNQQKPISWVVVPDSSTDTHHFVFEPNPSQTNSSGQATTQLTAYGPNVGTQVVAYARTYNQTTGEYDLSCPFPLSFVQGANPPADEGIIDVESIDGSPLSEGDWHLLTATYTTFDGTPLSNQPITWQVDPANTGNVQLLSTLPTLTDVEGVATNAVSAINTNNPFNATITATATNPFNAQETDEGDLTLTFQAQVQQSGCMHLTSDDEPPLSIGHPHDFSVHYYEGDCQTAVPDNTPVYWTAFPANRISFYEPVTYTTGGFTSNTAVASKGADINNAKIEAWSPNIQTGINDYDELTTRFVTPITQNLLGVMLDKTYAKNPARGQDIKPGDPTQVVKCQVQVLGQQGAQQITLLTNPATAPETMFKADGSGDELDNVNGNYVLTTDSNGVGTFLVGSENPTMFDLNAQWKTQTLPIPSKLVLATNSPPLSCVLPTPTVTGVANNGTLNIPPSPAPTFKVGLPPSRYATNGSQVALLLNNRLVYDGLADPALEGGVDVAYAALNLTGTNALMWVTPALKSCQLTFRTNGTPQLGPDTGGAARVLNAPVVDMPDGATIEAKDIINGGLQVDLYPYSAMKPNEDVITMYFYLSGQDVLMSQLTPPQLKQVYNIVPVIYPLPSNSPLLAGQSVTLTLPQQYAAGYIPTKDTNAFSQVQVDYKVVNPTNGTRWSKLSKTYPLNTTF</sequence>
<dbReference type="STRING" id="1235591.CAK95_26940"/>
<dbReference type="Proteomes" id="UP000194137">
    <property type="component" value="Chromosome"/>
</dbReference>
<reference evidence="1 2" key="1">
    <citation type="submission" date="2017-05" db="EMBL/GenBank/DDBJ databases">
        <title>Full genome sequence of Pseudorhodoplanes sinuspersici.</title>
        <authorList>
            <person name="Dastgheib S.M.M."/>
            <person name="Shavandi M."/>
            <person name="Tirandaz H."/>
        </authorList>
    </citation>
    <scope>NUCLEOTIDE SEQUENCE [LARGE SCALE GENOMIC DNA]</scope>
    <source>
        <strain evidence="1 2">RIPI110</strain>
    </source>
</reference>
<dbReference type="SUPFAM" id="SSF49373">
    <property type="entry name" value="Invasin/intimin cell-adhesion fragments"/>
    <property type="match status" value="1"/>
</dbReference>
<dbReference type="KEGG" id="psin:CAK95_26940"/>